<dbReference type="OrthoDB" id="1796826at2"/>
<feature type="domain" description="CBS" evidence="2">
    <location>
        <begin position="107"/>
        <end position="167"/>
    </location>
</feature>
<dbReference type="AlphaFoldDB" id="A0A2L2XAZ0"/>
<keyword evidence="4" id="KW-1185">Reference proteome</keyword>
<reference evidence="4" key="1">
    <citation type="submission" date="2018-02" db="EMBL/GenBank/DDBJ databases">
        <title>Genome sequence of Desulfocucumis palustris strain NAW-5.</title>
        <authorList>
            <person name="Watanabe M."/>
            <person name="Kojima H."/>
            <person name="Fukui M."/>
        </authorList>
    </citation>
    <scope>NUCLEOTIDE SEQUENCE [LARGE SCALE GENOMIC DNA]</scope>
    <source>
        <strain evidence="4">NAW-5</strain>
    </source>
</reference>
<evidence type="ECO:0000313" key="4">
    <source>
        <dbReference type="Proteomes" id="UP000239549"/>
    </source>
</evidence>
<evidence type="ECO:0000313" key="3">
    <source>
        <dbReference type="EMBL" id="GBF33270.1"/>
    </source>
</evidence>
<protein>
    <submittedName>
        <fullName evidence="3">CBS domain containing protein</fullName>
    </submittedName>
</protein>
<dbReference type="PROSITE" id="PS51371">
    <property type="entry name" value="CBS"/>
    <property type="match status" value="1"/>
</dbReference>
<evidence type="ECO:0000259" key="2">
    <source>
        <dbReference type="PROSITE" id="PS51371"/>
    </source>
</evidence>
<dbReference type="Proteomes" id="UP000239549">
    <property type="component" value="Unassembled WGS sequence"/>
</dbReference>
<gene>
    <name evidence="3" type="ORF">DCCM_2369</name>
</gene>
<keyword evidence="1" id="KW-0129">CBS domain</keyword>
<dbReference type="EMBL" id="BFAV01000092">
    <property type="protein sequence ID" value="GBF33270.1"/>
    <property type="molecule type" value="Genomic_DNA"/>
</dbReference>
<evidence type="ECO:0000256" key="1">
    <source>
        <dbReference type="PROSITE-ProRule" id="PRU00703"/>
    </source>
</evidence>
<organism evidence="3 4">
    <name type="scientific">Desulfocucumis palustris</name>
    <dbReference type="NCBI Taxonomy" id="1898651"/>
    <lineage>
        <taxon>Bacteria</taxon>
        <taxon>Bacillati</taxon>
        <taxon>Bacillota</taxon>
        <taxon>Clostridia</taxon>
        <taxon>Eubacteriales</taxon>
        <taxon>Desulfocucumaceae</taxon>
        <taxon>Desulfocucumis</taxon>
    </lineage>
</organism>
<accession>A0A2L2XAZ0</accession>
<dbReference type="RefSeq" id="WP_104371691.1">
    <property type="nucleotide sequence ID" value="NZ_BFAV01000092.1"/>
</dbReference>
<proteinExistence type="predicted"/>
<dbReference type="Pfam" id="PF00571">
    <property type="entry name" value="CBS"/>
    <property type="match status" value="1"/>
</dbReference>
<name>A0A2L2XAZ0_9FIRM</name>
<dbReference type="SMART" id="SM00116">
    <property type="entry name" value="CBS"/>
    <property type="match status" value="1"/>
</dbReference>
<dbReference type="Gene3D" id="3.10.580.10">
    <property type="entry name" value="CBS-domain"/>
    <property type="match status" value="1"/>
</dbReference>
<comment type="caution">
    <text evidence="3">The sequence shown here is derived from an EMBL/GenBank/DDBJ whole genome shotgun (WGS) entry which is preliminary data.</text>
</comment>
<sequence>MPKNSEIDAYAIPLSEYPVIGRDESVYTGIKMLKEALHKDGPWQGKRLLMVRDRNGEPTGLLTVKCIFNALGLRLLDEDPAFKEECFSWHYIHEMRGNARVTVREIMRPLGAVSIRRHSSISAAARLFARHRVNHLPVTDGGKATGILDLGQLFYKYHLSGGFRQATGTTPHDLPLLVKLLGKFAST</sequence>
<dbReference type="SUPFAM" id="SSF54631">
    <property type="entry name" value="CBS-domain pair"/>
    <property type="match status" value="1"/>
</dbReference>
<dbReference type="InterPro" id="IPR046342">
    <property type="entry name" value="CBS_dom_sf"/>
</dbReference>
<dbReference type="InterPro" id="IPR000644">
    <property type="entry name" value="CBS_dom"/>
</dbReference>